<dbReference type="Pfam" id="PF07209">
    <property type="entry name" value="DUF1415"/>
    <property type="match status" value="1"/>
</dbReference>
<organism evidence="1 2">
    <name type="scientific">Neptunicella marina</name>
    <dbReference type="NCBI Taxonomy" id="2125989"/>
    <lineage>
        <taxon>Bacteria</taxon>
        <taxon>Pseudomonadati</taxon>
        <taxon>Pseudomonadota</taxon>
        <taxon>Gammaproteobacteria</taxon>
        <taxon>Alteromonadales</taxon>
        <taxon>Alteromonadaceae</taxon>
        <taxon>Neptunicella</taxon>
    </lineage>
</organism>
<sequence length="183" mass="21468">MSTNYSGVESAVWRWLDEAVIKLNLCPFAHQPRQQNKIKLVCTQAVEPDDILQHLFSELMFLQQTPATDTTLLVLTEALEDFYNYNQFLDECDRLLVNEGLVGEFQIASFHPDYQFAGTEKQDRENFTNRSPYPILHLIREQQLEDEIARYPNVELIPERNIQKLSSLNEQQMRAIFGKQFKR</sequence>
<dbReference type="RefSeq" id="WP_186508425.1">
    <property type="nucleotide sequence ID" value="NZ_JACNEP010000025.1"/>
</dbReference>
<dbReference type="InterPro" id="IPR009858">
    <property type="entry name" value="DUF1415"/>
</dbReference>
<evidence type="ECO:0000313" key="2">
    <source>
        <dbReference type="Proteomes" id="UP000601768"/>
    </source>
</evidence>
<dbReference type="EMBL" id="JACNEP010000025">
    <property type="protein sequence ID" value="MBC3767789.1"/>
    <property type="molecule type" value="Genomic_DNA"/>
</dbReference>
<evidence type="ECO:0000313" key="1">
    <source>
        <dbReference type="EMBL" id="MBC3767789.1"/>
    </source>
</evidence>
<dbReference type="AlphaFoldDB" id="A0A8J6IXF2"/>
<comment type="caution">
    <text evidence="1">The sequence shown here is derived from an EMBL/GenBank/DDBJ whole genome shotgun (WGS) entry which is preliminary data.</text>
</comment>
<name>A0A8J6IXF2_9ALTE</name>
<protein>
    <submittedName>
        <fullName evidence="1">DUF1415 domain-containing protein</fullName>
    </submittedName>
</protein>
<accession>A0A8J6IXF2</accession>
<reference evidence="1" key="1">
    <citation type="journal article" date="2018" name="Int. J. Syst. Evol. Microbiol.">
        <title>Neptunicella marina gen. nov., sp. nov., isolated from surface seawater.</title>
        <authorList>
            <person name="Liu X."/>
            <person name="Lai Q."/>
            <person name="Du Y."/>
            <person name="Zhang X."/>
            <person name="Liu Z."/>
            <person name="Sun F."/>
            <person name="Shao Z."/>
        </authorList>
    </citation>
    <scope>NUCLEOTIDE SEQUENCE</scope>
    <source>
        <strain evidence="1">S27-2</strain>
    </source>
</reference>
<proteinExistence type="predicted"/>
<gene>
    <name evidence="1" type="ORF">H8B19_18070</name>
</gene>
<dbReference type="Proteomes" id="UP000601768">
    <property type="component" value="Unassembled WGS sequence"/>
</dbReference>
<keyword evidence="2" id="KW-1185">Reference proteome</keyword>
<reference evidence="1" key="2">
    <citation type="submission" date="2020-08" db="EMBL/GenBank/DDBJ databases">
        <authorList>
            <person name="Lai Q."/>
        </authorList>
    </citation>
    <scope>NUCLEOTIDE SEQUENCE</scope>
    <source>
        <strain evidence="1">S27-2</strain>
    </source>
</reference>